<evidence type="ECO:0000313" key="2">
    <source>
        <dbReference type="Proteomes" id="UP000472268"/>
    </source>
</evidence>
<protein>
    <submittedName>
        <fullName evidence="1">Uncharacterized protein</fullName>
    </submittedName>
</protein>
<dbReference type="Ensembl" id="ENSSSUT00005028841.1">
    <property type="protein sequence ID" value="ENSSSUP00005025215.1"/>
    <property type="gene ID" value="ENSSSUG00005016414.1"/>
</dbReference>
<dbReference type="AlphaFoldDB" id="A0A673UVJ5"/>
<keyword evidence="2" id="KW-1185">Reference proteome</keyword>
<sequence length="33" mass="3816">MAEEAQDLHFQGAAWLPSWRGKKNSGCPTWRTR</sequence>
<reference evidence="1" key="3">
    <citation type="submission" date="2025-09" db="UniProtKB">
        <authorList>
            <consortium name="Ensembl"/>
        </authorList>
    </citation>
    <scope>IDENTIFICATION</scope>
</reference>
<accession>A0A673UVJ5</accession>
<reference evidence="1 2" key="1">
    <citation type="submission" date="2019-05" db="EMBL/GenBank/DDBJ databases">
        <title>A Chromosome-scale Meerkat (S. suricatta) Genome Assembly.</title>
        <authorList>
            <person name="Dudchenko O."/>
            <person name="Lieberman Aiden E."/>
            <person name="Tung J."/>
            <person name="Barreiro L.B."/>
            <person name="Clutton-Brock T.H."/>
        </authorList>
    </citation>
    <scope>NUCLEOTIDE SEQUENCE [LARGE SCALE GENOMIC DNA]</scope>
</reference>
<proteinExistence type="predicted"/>
<evidence type="ECO:0000313" key="1">
    <source>
        <dbReference type="Ensembl" id="ENSSSUP00005025215.1"/>
    </source>
</evidence>
<reference evidence="1" key="2">
    <citation type="submission" date="2025-08" db="UniProtKB">
        <authorList>
            <consortium name="Ensembl"/>
        </authorList>
    </citation>
    <scope>IDENTIFICATION</scope>
</reference>
<name>A0A673UVJ5_SURSU</name>
<organism evidence="1 2">
    <name type="scientific">Suricata suricatta</name>
    <name type="common">Meerkat</name>
    <dbReference type="NCBI Taxonomy" id="37032"/>
    <lineage>
        <taxon>Eukaryota</taxon>
        <taxon>Metazoa</taxon>
        <taxon>Chordata</taxon>
        <taxon>Craniata</taxon>
        <taxon>Vertebrata</taxon>
        <taxon>Euteleostomi</taxon>
        <taxon>Mammalia</taxon>
        <taxon>Eutheria</taxon>
        <taxon>Laurasiatheria</taxon>
        <taxon>Carnivora</taxon>
        <taxon>Feliformia</taxon>
        <taxon>Herpestidae</taxon>
        <taxon>Suricata</taxon>
    </lineage>
</organism>
<gene>
    <name evidence="1" type="primary">ZNF584</name>
</gene>
<dbReference type="Proteomes" id="UP000472268">
    <property type="component" value="Chromosome 16"/>
</dbReference>